<proteinExistence type="predicted"/>
<name>A0A9D2F927_9ENTE</name>
<evidence type="ECO:0000313" key="1">
    <source>
        <dbReference type="EMBL" id="HIZ54306.1"/>
    </source>
</evidence>
<dbReference type="InterPro" id="IPR032080">
    <property type="entry name" value="DUF4809"/>
</dbReference>
<reference evidence="1" key="2">
    <citation type="submission" date="2021-04" db="EMBL/GenBank/DDBJ databases">
        <authorList>
            <person name="Gilroy R."/>
        </authorList>
    </citation>
    <scope>NUCLEOTIDE SEQUENCE</scope>
    <source>
        <strain evidence="1">CHK172-16539</strain>
    </source>
</reference>
<sequence length="134" mass="15125">MEAMITCTTELVQGGCNACPVVPATTYAIRFDQANIPLGGLEVEALIMAVALKKGFRQELIMDFDEDYTIFRKADNHITLKDFYGSLTYENAMNKITLKNTYESQEELFGQVNRVLNELFNIEPVSFIVEEVEA</sequence>
<dbReference type="AlphaFoldDB" id="A0A9D2F927"/>
<evidence type="ECO:0000313" key="2">
    <source>
        <dbReference type="Proteomes" id="UP000824063"/>
    </source>
</evidence>
<accession>A0A9D2F927</accession>
<comment type="caution">
    <text evidence="1">The sequence shown here is derived from an EMBL/GenBank/DDBJ whole genome shotgun (WGS) entry which is preliminary data.</text>
</comment>
<reference evidence="1" key="1">
    <citation type="journal article" date="2021" name="PeerJ">
        <title>Extensive microbial diversity within the chicken gut microbiome revealed by metagenomics and culture.</title>
        <authorList>
            <person name="Gilroy R."/>
            <person name="Ravi A."/>
            <person name="Getino M."/>
            <person name="Pursley I."/>
            <person name="Horton D.L."/>
            <person name="Alikhan N.F."/>
            <person name="Baker D."/>
            <person name="Gharbi K."/>
            <person name="Hall N."/>
            <person name="Watson M."/>
            <person name="Adriaenssens E.M."/>
            <person name="Foster-Nyarko E."/>
            <person name="Jarju S."/>
            <person name="Secka A."/>
            <person name="Antonio M."/>
            <person name="Oren A."/>
            <person name="Chaudhuri R.R."/>
            <person name="La Ragione R."/>
            <person name="Hildebrand F."/>
            <person name="Pallen M.J."/>
        </authorList>
    </citation>
    <scope>NUCLEOTIDE SEQUENCE</scope>
    <source>
        <strain evidence="1">CHK172-16539</strain>
    </source>
</reference>
<dbReference type="EMBL" id="DXBN01000238">
    <property type="protein sequence ID" value="HIZ54306.1"/>
    <property type="molecule type" value="Genomic_DNA"/>
</dbReference>
<gene>
    <name evidence="1" type="ORF">IAA20_10230</name>
</gene>
<organism evidence="1 2">
    <name type="scientific">Candidatus Enterococcus avicola</name>
    <dbReference type="NCBI Taxonomy" id="2838561"/>
    <lineage>
        <taxon>Bacteria</taxon>
        <taxon>Bacillati</taxon>
        <taxon>Bacillota</taxon>
        <taxon>Bacilli</taxon>
        <taxon>Lactobacillales</taxon>
        <taxon>Enterococcaceae</taxon>
        <taxon>Enterococcus</taxon>
    </lineage>
</organism>
<protein>
    <submittedName>
        <fullName evidence="1">DUF4809 family protein</fullName>
    </submittedName>
</protein>
<dbReference type="Pfam" id="PF16067">
    <property type="entry name" value="DUF4809"/>
    <property type="match status" value="1"/>
</dbReference>
<dbReference type="Proteomes" id="UP000824063">
    <property type="component" value="Unassembled WGS sequence"/>
</dbReference>